<dbReference type="GO" id="GO:0072659">
    <property type="term" value="P:protein localization to plasma membrane"/>
    <property type="evidence" value="ECO:0007669"/>
    <property type="project" value="TreeGrafter"/>
</dbReference>
<dbReference type="EMBL" id="JAIZAY010000023">
    <property type="protein sequence ID" value="KAJ8019414.1"/>
    <property type="molecule type" value="Genomic_DNA"/>
</dbReference>
<comment type="caution">
    <text evidence="8">The sequence shown here is derived from an EMBL/GenBank/DDBJ whole genome shotgun (WGS) entry which is preliminary data.</text>
</comment>
<name>A0A9Q1BBU2_HOLLE</name>
<dbReference type="Pfam" id="PF09790">
    <property type="entry name" value="Hyccin"/>
    <property type="match status" value="1"/>
</dbReference>
<dbReference type="PANTHER" id="PTHR31220:SF1">
    <property type="entry name" value="GH21176P"/>
    <property type="match status" value="1"/>
</dbReference>
<dbReference type="GO" id="GO:0046854">
    <property type="term" value="P:phosphatidylinositol phosphate biosynthetic process"/>
    <property type="evidence" value="ECO:0007669"/>
    <property type="project" value="TreeGrafter"/>
</dbReference>
<feature type="region of interest" description="Disordered" evidence="7">
    <location>
        <begin position="369"/>
        <end position="399"/>
    </location>
</feature>
<comment type="similarity">
    <text evidence="6">Belongs to the Hyccin family.</text>
</comment>
<organism evidence="8 9">
    <name type="scientific">Holothuria leucospilota</name>
    <name type="common">Black long sea cucumber</name>
    <name type="synonym">Mertensiothuria leucospilota</name>
    <dbReference type="NCBI Taxonomy" id="206669"/>
    <lineage>
        <taxon>Eukaryota</taxon>
        <taxon>Metazoa</taxon>
        <taxon>Echinodermata</taxon>
        <taxon>Eleutherozoa</taxon>
        <taxon>Echinozoa</taxon>
        <taxon>Holothuroidea</taxon>
        <taxon>Aspidochirotacea</taxon>
        <taxon>Aspidochirotida</taxon>
        <taxon>Holothuriidae</taxon>
        <taxon>Holothuria</taxon>
    </lineage>
</organism>
<dbReference type="GO" id="GO:0005829">
    <property type="term" value="C:cytosol"/>
    <property type="evidence" value="ECO:0007669"/>
    <property type="project" value="UniProtKB-SubCell"/>
</dbReference>
<gene>
    <name evidence="8" type="ORF">HOLleu_40995</name>
</gene>
<evidence type="ECO:0008006" key="10">
    <source>
        <dbReference type="Google" id="ProtNLM"/>
    </source>
</evidence>
<evidence type="ECO:0000256" key="4">
    <source>
        <dbReference type="ARBA" id="ARBA00022490"/>
    </source>
</evidence>
<accession>A0A9Q1BBU2</accession>
<dbReference type="Proteomes" id="UP001152320">
    <property type="component" value="Chromosome 23"/>
</dbReference>
<sequence length="463" mass="51487">MLFVLSVYNTSGTSTGGSMMTEAKHVKKWLTDYKSMVSADIPAYAKKISSDDQLITGIFRLLEQGNNERLAPVYSQLFEFYKSNVLELQRFTLQFIPVIIFQYLKYSFTRMECGPMEALLLGIFNLEALEMDGTSRTECVRIPSLGKPSIYHEPSIQLAISDSLNLHQESEHRIVTRAPLPEVESIKSHNRICQSGFSCQTKDTQDRIGGDLKLKISSREPRIPLNSEFLSEMVHCLYYIIFNKYASAGQEALQAVHFRAQHEMFAEVLLVTGAIKHSLDTNPSGRPQDGPVGINISLTPPSPVVKKAPVTGASFKSSKNREITTITVTIESVTTTPITNGSSRDHVDTAATTHVKHADNMHRLAVSNNQRHRNQGKGHGNSQMAERKVGASNNAELKSSTVIHTVHKNGKDKQISKESNVINKNLVPKASKENDGLDILDDKTKVKMKENLELNLSTVETSF</sequence>
<comment type="subcellular location">
    <subcellularLocation>
        <location evidence="1">Cell membrane</location>
    </subcellularLocation>
    <subcellularLocation>
        <location evidence="2">Cytoplasm</location>
        <location evidence="2">Cytosol</location>
    </subcellularLocation>
</comment>
<proteinExistence type="inferred from homology"/>
<keyword evidence="4" id="KW-0963">Cytoplasm</keyword>
<evidence type="ECO:0000256" key="7">
    <source>
        <dbReference type="SAM" id="MobiDB-lite"/>
    </source>
</evidence>
<dbReference type="GO" id="GO:0005886">
    <property type="term" value="C:plasma membrane"/>
    <property type="evidence" value="ECO:0007669"/>
    <property type="project" value="UniProtKB-SubCell"/>
</dbReference>
<dbReference type="PANTHER" id="PTHR31220">
    <property type="entry name" value="HYCCIN RELATED"/>
    <property type="match status" value="1"/>
</dbReference>
<keyword evidence="5" id="KW-0472">Membrane</keyword>
<evidence type="ECO:0000256" key="1">
    <source>
        <dbReference type="ARBA" id="ARBA00004236"/>
    </source>
</evidence>
<dbReference type="OrthoDB" id="18937at2759"/>
<evidence type="ECO:0000256" key="3">
    <source>
        <dbReference type="ARBA" id="ARBA00022475"/>
    </source>
</evidence>
<evidence type="ECO:0000313" key="8">
    <source>
        <dbReference type="EMBL" id="KAJ8019414.1"/>
    </source>
</evidence>
<evidence type="ECO:0000256" key="6">
    <source>
        <dbReference type="ARBA" id="ARBA00034482"/>
    </source>
</evidence>
<protein>
    <recommendedName>
        <fullName evidence="10">Hyccin</fullName>
    </recommendedName>
</protein>
<reference evidence="8" key="1">
    <citation type="submission" date="2021-10" db="EMBL/GenBank/DDBJ databases">
        <title>Tropical sea cucumber genome reveals ecological adaptation and Cuvierian tubules defense mechanism.</title>
        <authorList>
            <person name="Chen T."/>
        </authorList>
    </citation>
    <scope>NUCLEOTIDE SEQUENCE</scope>
    <source>
        <strain evidence="8">Nanhai2018</strain>
        <tissue evidence="8">Muscle</tissue>
    </source>
</reference>
<keyword evidence="3" id="KW-1003">Cell membrane</keyword>
<evidence type="ECO:0000313" key="9">
    <source>
        <dbReference type="Proteomes" id="UP001152320"/>
    </source>
</evidence>
<dbReference type="InterPro" id="IPR018619">
    <property type="entry name" value="Hyccin"/>
</dbReference>
<evidence type="ECO:0000256" key="2">
    <source>
        <dbReference type="ARBA" id="ARBA00004514"/>
    </source>
</evidence>
<keyword evidence="9" id="KW-1185">Reference proteome</keyword>
<evidence type="ECO:0000256" key="5">
    <source>
        <dbReference type="ARBA" id="ARBA00023136"/>
    </source>
</evidence>
<dbReference type="AlphaFoldDB" id="A0A9Q1BBU2"/>